<dbReference type="Pfam" id="PF03131">
    <property type="entry name" value="bZIP_Maf"/>
    <property type="match status" value="1"/>
</dbReference>
<dbReference type="SUPFAM" id="SSF47454">
    <property type="entry name" value="A DNA-binding domain in eukaryotic transcription factors"/>
    <property type="match status" value="1"/>
</dbReference>
<evidence type="ECO:0000256" key="3">
    <source>
        <dbReference type="ARBA" id="ARBA00023163"/>
    </source>
</evidence>
<proteinExistence type="predicted"/>
<dbReference type="Gene3D" id="1.20.5.170">
    <property type="match status" value="1"/>
</dbReference>
<evidence type="ECO:0000259" key="5">
    <source>
        <dbReference type="Pfam" id="PF03131"/>
    </source>
</evidence>
<evidence type="ECO:0000256" key="4">
    <source>
        <dbReference type="SAM" id="MobiDB-lite"/>
    </source>
</evidence>
<feature type="region of interest" description="Disordered" evidence="4">
    <location>
        <begin position="18"/>
        <end position="78"/>
    </location>
</feature>
<dbReference type="GO" id="GO:0000981">
    <property type="term" value="F:DNA-binding transcription factor activity, RNA polymerase II-specific"/>
    <property type="evidence" value="ECO:0007669"/>
    <property type="project" value="TreeGrafter"/>
</dbReference>
<dbReference type="GO" id="GO:0005634">
    <property type="term" value="C:nucleus"/>
    <property type="evidence" value="ECO:0007669"/>
    <property type="project" value="TreeGrafter"/>
</dbReference>
<evidence type="ECO:0000313" key="7">
    <source>
        <dbReference type="WBParaSite" id="ALUE_0000656901-mRNA-1"/>
    </source>
</evidence>
<evidence type="ECO:0000256" key="1">
    <source>
        <dbReference type="ARBA" id="ARBA00023015"/>
    </source>
</evidence>
<name>A0A0M3HUR0_ASCLU</name>
<dbReference type="WBParaSite" id="ALUE_0000656901-mRNA-1">
    <property type="protein sequence ID" value="ALUE_0000656901-mRNA-1"/>
    <property type="gene ID" value="ALUE_0000656901"/>
</dbReference>
<keyword evidence="3" id="KW-0804">Transcription</keyword>
<keyword evidence="1" id="KW-0805">Transcription regulation</keyword>
<feature type="region of interest" description="Disordered" evidence="4">
    <location>
        <begin position="171"/>
        <end position="195"/>
    </location>
</feature>
<keyword evidence="6" id="KW-1185">Reference proteome</keyword>
<feature type="compositionally biased region" description="Low complexity" evidence="4">
    <location>
        <begin position="53"/>
        <end position="77"/>
    </location>
</feature>
<dbReference type="PANTHER" id="PTHR10129:SF44">
    <property type="entry name" value="TRAFFIC JAM, ISOFORM C"/>
    <property type="match status" value="1"/>
</dbReference>
<sequence>MESSFTPLKAITCVVSSSPYCSPSGSSSPIEKASPTPRDCCSIPLSRHASPISPTVATSPTLSTTSSSSSSSKVPNVSDEELAHLSVRQLNQRLQGQDRQVVSALKQKRRTLKNRGYAFNCRVRRIQNQLQLEADNMMLKDERSSMCRLTEEKTLIFFLCEISVQARRDQHDEDHQNEVNQAASKNFAKSKKLQI</sequence>
<feature type="domain" description="Basic leucine zipper" evidence="5">
    <location>
        <begin position="77"/>
        <end position="146"/>
    </location>
</feature>
<dbReference type="Proteomes" id="UP000036681">
    <property type="component" value="Unplaced"/>
</dbReference>
<dbReference type="GO" id="GO:0000978">
    <property type="term" value="F:RNA polymerase II cis-regulatory region sequence-specific DNA binding"/>
    <property type="evidence" value="ECO:0007669"/>
    <property type="project" value="TreeGrafter"/>
</dbReference>
<feature type="compositionally biased region" description="Low complexity" evidence="4">
    <location>
        <begin position="18"/>
        <end position="35"/>
    </location>
</feature>
<dbReference type="InterPro" id="IPR008917">
    <property type="entry name" value="TF_DNA-bd_sf"/>
</dbReference>
<evidence type="ECO:0000256" key="2">
    <source>
        <dbReference type="ARBA" id="ARBA00023125"/>
    </source>
</evidence>
<dbReference type="AlphaFoldDB" id="A0A0M3HUR0"/>
<dbReference type="SUPFAM" id="SSF57959">
    <property type="entry name" value="Leucine zipper domain"/>
    <property type="match status" value="1"/>
</dbReference>
<organism evidence="6 7">
    <name type="scientific">Ascaris lumbricoides</name>
    <name type="common">Giant roundworm</name>
    <dbReference type="NCBI Taxonomy" id="6252"/>
    <lineage>
        <taxon>Eukaryota</taxon>
        <taxon>Metazoa</taxon>
        <taxon>Ecdysozoa</taxon>
        <taxon>Nematoda</taxon>
        <taxon>Chromadorea</taxon>
        <taxon>Rhabditida</taxon>
        <taxon>Spirurina</taxon>
        <taxon>Ascaridomorpha</taxon>
        <taxon>Ascaridoidea</taxon>
        <taxon>Ascarididae</taxon>
        <taxon>Ascaris</taxon>
    </lineage>
</organism>
<accession>A0A0M3HUR0</accession>
<dbReference type="InterPro" id="IPR046347">
    <property type="entry name" value="bZIP_sf"/>
</dbReference>
<keyword evidence="2" id="KW-0238">DNA-binding</keyword>
<protein>
    <submittedName>
        <fullName evidence="7">BZIP_Maf domain-containing protein</fullName>
    </submittedName>
</protein>
<dbReference type="PANTHER" id="PTHR10129">
    <property type="entry name" value="TRANSCRIPTION FACTOR MAF"/>
    <property type="match status" value="1"/>
</dbReference>
<dbReference type="InterPro" id="IPR024874">
    <property type="entry name" value="Transcription_factor_Maf_fam"/>
</dbReference>
<reference evidence="7" key="1">
    <citation type="submission" date="2017-02" db="UniProtKB">
        <authorList>
            <consortium name="WormBaseParasite"/>
        </authorList>
    </citation>
    <scope>IDENTIFICATION</scope>
</reference>
<dbReference type="InterPro" id="IPR004826">
    <property type="entry name" value="bZIP_Maf"/>
</dbReference>
<evidence type="ECO:0000313" key="6">
    <source>
        <dbReference type="Proteomes" id="UP000036681"/>
    </source>
</evidence>